<reference evidence="2" key="1">
    <citation type="journal article" date="2013" name="Environ. Microbiol.">
        <title>Seasonally variable intestinal metagenomes of the red palm weevil (Rhynchophorus ferrugineus).</title>
        <authorList>
            <person name="Jia S."/>
            <person name="Zhang X."/>
            <person name="Zhang G."/>
            <person name="Yin A."/>
            <person name="Zhang S."/>
            <person name="Li F."/>
            <person name="Wang L."/>
            <person name="Zhao D."/>
            <person name="Yun Q."/>
            <person name="Tala"/>
            <person name="Wang J."/>
            <person name="Sun G."/>
            <person name="Baabdullah M."/>
            <person name="Yu X."/>
            <person name="Hu S."/>
            <person name="Al-Mssallem I.S."/>
            <person name="Yu J."/>
        </authorList>
    </citation>
    <scope>NUCLEOTIDE SEQUENCE</scope>
</reference>
<organism evidence="2">
    <name type="scientific">uncultured Flavobacteriaceae bacterium</name>
    <dbReference type="NCBI Taxonomy" id="165436"/>
    <lineage>
        <taxon>Bacteria</taxon>
        <taxon>Pseudomonadati</taxon>
        <taxon>Bacteroidota</taxon>
        <taxon>Flavobacteriia</taxon>
        <taxon>Flavobacteriales</taxon>
        <taxon>Flavobacteriaceae</taxon>
        <taxon>environmental samples</taxon>
    </lineage>
</organism>
<dbReference type="InterPro" id="IPR008979">
    <property type="entry name" value="Galactose-bd-like_sf"/>
</dbReference>
<name>A0A060C8F0_9FLAO</name>
<dbReference type="AlphaFoldDB" id="A0A060C8F0"/>
<proteinExistence type="predicted"/>
<feature type="non-terminal residue" evidence="2">
    <location>
        <position position="59"/>
    </location>
</feature>
<dbReference type="EMBL" id="KF124174">
    <property type="protein sequence ID" value="AIA91489.1"/>
    <property type="molecule type" value="Genomic_DNA"/>
</dbReference>
<feature type="domain" description="F5/8 type C" evidence="1">
    <location>
        <begin position="1"/>
        <end position="59"/>
    </location>
</feature>
<dbReference type="SUPFAM" id="SSF49785">
    <property type="entry name" value="Galactose-binding domain-like"/>
    <property type="match status" value="1"/>
</dbReference>
<sequence length="59" mass="7100">MLNLWVKHLEKIINTRFFASHDGKKWELAVDKSKNTHDVPHDYIELEKPVRARYIKIVK</sequence>
<evidence type="ECO:0000313" key="2">
    <source>
        <dbReference type="EMBL" id="AIA91489.1"/>
    </source>
</evidence>
<dbReference type="Gene3D" id="2.60.120.260">
    <property type="entry name" value="Galactose-binding domain-like"/>
    <property type="match status" value="1"/>
</dbReference>
<dbReference type="PROSITE" id="PS50022">
    <property type="entry name" value="FA58C_3"/>
    <property type="match status" value="1"/>
</dbReference>
<dbReference type="InterPro" id="IPR000421">
    <property type="entry name" value="FA58C"/>
</dbReference>
<accession>A0A060C8F0</accession>
<protein>
    <submittedName>
        <fullName evidence="2">CAZy families GH43|CBM32 protein</fullName>
    </submittedName>
</protein>
<evidence type="ECO:0000259" key="1">
    <source>
        <dbReference type="PROSITE" id="PS50022"/>
    </source>
</evidence>